<dbReference type="PANTHER" id="PTHR38899:SF1">
    <property type="entry name" value="PROTEIN KINASE"/>
    <property type="match status" value="1"/>
</dbReference>
<evidence type="ECO:0000313" key="1">
    <source>
        <dbReference type="EMBL" id="GMF33213.1"/>
    </source>
</evidence>
<dbReference type="Proteomes" id="UP001165083">
    <property type="component" value="Unassembled WGS sequence"/>
</dbReference>
<reference evidence="1" key="1">
    <citation type="submission" date="2023-04" db="EMBL/GenBank/DDBJ databases">
        <title>Phytophthora lilii NBRC 32176.</title>
        <authorList>
            <person name="Ichikawa N."/>
            <person name="Sato H."/>
            <person name="Tonouchi N."/>
        </authorList>
    </citation>
    <scope>NUCLEOTIDE SEQUENCE</scope>
    <source>
        <strain evidence="1">NBRC 32176</strain>
    </source>
</reference>
<sequence>MLASSLSILHASTHSTKPPLTMQAIAARQTLPCYPPLAADPASCSKAPHMNAFVISWEDVIAPMSFLAQRVGLQPTRSSMEAAKAAYSQDRYLQQALASVEEEAMGLLCTAATMGPVFIVTERSVRYLESTCAAFLPRLASWLASADSANVPQQFRVRVIAAPQKFATIMESSAWLSRVYQQLVKVVVCDVHGASVSAGALTTAQRLLQQRESGVLGLVSISAAAATQAASVRAFDVAPYLIPKGVHVPGGDPNSALNLEHFFAQLRTLQGYVVVATAHDAAFSTTL</sequence>
<proteinExistence type="predicted"/>
<dbReference type="PANTHER" id="PTHR38899">
    <property type="entry name" value="DOMAIN OOKINETE PROTEIN, PUTATIVE-RELATED"/>
    <property type="match status" value="1"/>
</dbReference>
<dbReference type="EMBL" id="BSXW01001054">
    <property type="protein sequence ID" value="GMF33213.1"/>
    <property type="molecule type" value="Genomic_DNA"/>
</dbReference>
<comment type="caution">
    <text evidence="1">The sequence shown here is derived from an EMBL/GenBank/DDBJ whole genome shotgun (WGS) entry which is preliminary data.</text>
</comment>
<name>A0A9W6X7T2_9STRA</name>
<keyword evidence="2" id="KW-1185">Reference proteome</keyword>
<protein>
    <submittedName>
        <fullName evidence="1">Unnamed protein product</fullName>
    </submittedName>
</protein>
<gene>
    <name evidence="1" type="ORF">Plil01_001416600</name>
</gene>
<evidence type="ECO:0000313" key="2">
    <source>
        <dbReference type="Proteomes" id="UP001165083"/>
    </source>
</evidence>
<organism evidence="1 2">
    <name type="scientific">Phytophthora lilii</name>
    <dbReference type="NCBI Taxonomy" id="2077276"/>
    <lineage>
        <taxon>Eukaryota</taxon>
        <taxon>Sar</taxon>
        <taxon>Stramenopiles</taxon>
        <taxon>Oomycota</taxon>
        <taxon>Peronosporomycetes</taxon>
        <taxon>Peronosporales</taxon>
        <taxon>Peronosporaceae</taxon>
        <taxon>Phytophthora</taxon>
    </lineage>
</organism>
<accession>A0A9W6X7T2</accession>
<dbReference type="OrthoDB" id="58578at2759"/>
<dbReference type="AlphaFoldDB" id="A0A9W6X7T2"/>